<dbReference type="InterPro" id="IPR035897">
    <property type="entry name" value="Toll_tir_struct_dom_sf"/>
</dbReference>
<dbReference type="RefSeq" id="WP_072858923.1">
    <property type="nucleotide sequence ID" value="NZ_FQUE01000022.1"/>
</dbReference>
<evidence type="ECO:0000313" key="3">
    <source>
        <dbReference type="Proteomes" id="UP000183987"/>
    </source>
</evidence>
<keyword evidence="3" id="KW-1185">Reference proteome</keyword>
<gene>
    <name evidence="2" type="ORF">SAMN05444339_1225</name>
</gene>
<sequence length="315" mass="36145">MRIFVSYSHRDEGTLERLKAHLSPLRRAGRIETWYDREIRAGGEIDGEISNELEACDIVFLMVSPDFLSSDYCMDTEMTRAMERHEEGTVRVIPIIVEDCYWKSSAFKTLKALPKDGKPISNWTNENTAFLNIVEEVARILDDSERVPSLARIETVEAVRSNAQPRKYRVQKQFDEIDRNDFRDQAFDEIRGYFQEAVAELDALEELRGRFAARSDKKFSCTVVNRSRIQGSTANITVRCSTGRYAFGHISYVFEEDAGDNTSNGGFNVENDEYEMFLTATMNFMRGHEKDRITPHQAAENLWTEFLKQAGVSLA</sequence>
<dbReference type="InterPro" id="IPR000157">
    <property type="entry name" value="TIR_dom"/>
</dbReference>
<proteinExistence type="predicted"/>
<evidence type="ECO:0000259" key="1">
    <source>
        <dbReference type="PROSITE" id="PS50104"/>
    </source>
</evidence>
<evidence type="ECO:0000313" key="2">
    <source>
        <dbReference type="EMBL" id="SHF92141.1"/>
    </source>
</evidence>
<dbReference type="OrthoDB" id="1426235at2"/>
<dbReference type="Proteomes" id="UP000183987">
    <property type="component" value="Unassembled WGS sequence"/>
</dbReference>
<dbReference type="AlphaFoldDB" id="A0A1M5FLS5"/>
<dbReference type="SMART" id="SM00255">
    <property type="entry name" value="TIR"/>
    <property type="match status" value="1"/>
</dbReference>
<protein>
    <submittedName>
        <fullName evidence="2">TIR domain-containing protein</fullName>
    </submittedName>
</protein>
<dbReference type="GO" id="GO:0007165">
    <property type="term" value="P:signal transduction"/>
    <property type="evidence" value="ECO:0007669"/>
    <property type="project" value="InterPro"/>
</dbReference>
<dbReference type="Pfam" id="PF13676">
    <property type="entry name" value="TIR_2"/>
    <property type="match status" value="1"/>
</dbReference>
<reference evidence="3" key="1">
    <citation type="submission" date="2016-11" db="EMBL/GenBank/DDBJ databases">
        <authorList>
            <person name="Varghese N."/>
            <person name="Submissions S."/>
        </authorList>
    </citation>
    <scope>NUCLEOTIDE SEQUENCE [LARGE SCALE GENOMIC DNA]</scope>
    <source>
        <strain evidence="3">DSM 29326</strain>
    </source>
</reference>
<name>A0A1M5FLS5_LOKAT</name>
<dbReference type="PROSITE" id="PS50104">
    <property type="entry name" value="TIR"/>
    <property type="match status" value="1"/>
</dbReference>
<feature type="domain" description="TIR" evidence="1">
    <location>
        <begin position="1"/>
        <end position="141"/>
    </location>
</feature>
<dbReference type="Gene3D" id="3.40.50.10140">
    <property type="entry name" value="Toll/interleukin-1 receptor homology (TIR) domain"/>
    <property type="match status" value="1"/>
</dbReference>
<dbReference type="SUPFAM" id="SSF52200">
    <property type="entry name" value="Toll/Interleukin receptor TIR domain"/>
    <property type="match status" value="1"/>
</dbReference>
<organism evidence="2 3">
    <name type="scientific">Loktanella atrilutea</name>
    <dbReference type="NCBI Taxonomy" id="366533"/>
    <lineage>
        <taxon>Bacteria</taxon>
        <taxon>Pseudomonadati</taxon>
        <taxon>Pseudomonadota</taxon>
        <taxon>Alphaproteobacteria</taxon>
        <taxon>Rhodobacterales</taxon>
        <taxon>Roseobacteraceae</taxon>
        <taxon>Loktanella</taxon>
    </lineage>
</organism>
<dbReference type="EMBL" id="FQUE01000022">
    <property type="protein sequence ID" value="SHF92141.1"/>
    <property type="molecule type" value="Genomic_DNA"/>
</dbReference>
<dbReference type="STRING" id="366533.SAMN05444339_1225"/>
<accession>A0A1M5FLS5</accession>